<comment type="caution">
    <text evidence="1">The sequence shown here is derived from an EMBL/GenBank/DDBJ whole genome shotgun (WGS) entry which is preliminary data.</text>
</comment>
<reference evidence="2" key="1">
    <citation type="journal article" date="2019" name="Int. J. Syst. Evol. Microbiol.">
        <title>The Global Catalogue of Microorganisms (GCM) 10K type strain sequencing project: providing services to taxonomists for standard genome sequencing and annotation.</title>
        <authorList>
            <consortium name="The Broad Institute Genomics Platform"/>
            <consortium name="The Broad Institute Genome Sequencing Center for Infectious Disease"/>
            <person name="Wu L."/>
            <person name="Ma J."/>
        </authorList>
    </citation>
    <scope>NUCLEOTIDE SEQUENCE [LARGE SCALE GENOMIC DNA]</scope>
    <source>
        <strain evidence="2">JCM 17805</strain>
    </source>
</reference>
<proteinExistence type="predicted"/>
<evidence type="ECO:0000313" key="2">
    <source>
        <dbReference type="Proteomes" id="UP001500604"/>
    </source>
</evidence>
<gene>
    <name evidence="1" type="ORF">GCM10023116_21000</name>
</gene>
<accession>A0ABP8V2L5</accession>
<evidence type="ECO:0000313" key="1">
    <source>
        <dbReference type="EMBL" id="GAA4649819.1"/>
    </source>
</evidence>
<dbReference type="EMBL" id="BAABFL010000316">
    <property type="protein sequence ID" value="GAA4649819.1"/>
    <property type="molecule type" value="Genomic_DNA"/>
</dbReference>
<dbReference type="Proteomes" id="UP001500604">
    <property type="component" value="Unassembled WGS sequence"/>
</dbReference>
<name>A0ABP8V2L5_9GAMM</name>
<organism evidence="1 2">
    <name type="scientific">Kistimonas scapharcae</name>
    <dbReference type="NCBI Taxonomy" id="1036133"/>
    <lineage>
        <taxon>Bacteria</taxon>
        <taxon>Pseudomonadati</taxon>
        <taxon>Pseudomonadota</taxon>
        <taxon>Gammaproteobacteria</taxon>
        <taxon>Oceanospirillales</taxon>
        <taxon>Endozoicomonadaceae</taxon>
        <taxon>Kistimonas</taxon>
    </lineage>
</organism>
<keyword evidence="2" id="KW-1185">Reference proteome</keyword>
<sequence length="84" mass="9771">MSTLNRIIVSGNQNRGTDRLQKKARKAICLLEKGQIRTRKSRKWKDTIISISDNARLVIANETAYLFLHHKDYEKFIDRRSAVA</sequence>
<dbReference type="RefSeq" id="WP_345195825.1">
    <property type="nucleotide sequence ID" value="NZ_BAABFL010000316.1"/>
</dbReference>
<protein>
    <submittedName>
        <fullName evidence="1">Uncharacterized protein</fullName>
    </submittedName>
</protein>